<feature type="domain" description="Ionotropic glutamate receptor C-terminal" evidence="7">
    <location>
        <begin position="39"/>
        <end position="260"/>
    </location>
</feature>
<keyword evidence="9" id="KW-1185">Reference proteome</keyword>
<dbReference type="PROSITE" id="PS01039">
    <property type="entry name" value="SBP_BACTERIAL_3"/>
    <property type="match status" value="1"/>
</dbReference>
<dbReference type="Pfam" id="PF00497">
    <property type="entry name" value="SBP_bac_3"/>
    <property type="match status" value="1"/>
</dbReference>
<organism evidence="8 9">
    <name type="scientific">Parasutterella muris</name>
    <dbReference type="NCBI Taxonomy" id="2565572"/>
    <lineage>
        <taxon>Bacteria</taxon>
        <taxon>Pseudomonadati</taxon>
        <taxon>Pseudomonadota</taxon>
        <taxon>Betaproteobacteria</taxon>
        <taxon>Burkholderiales</taxon>
        <taxon>Sutterellaceae</taxon>
        <taxon>Parasutterella</taxon>
    </lineage>
</organism>
<sequence length="260" mass="27669">MFKRTLLTLPLAAVLGASLLSGCGDKKAETASAPAQQQVLRIGTNPTFAPFEFQSPNSSELTGFDMDLARALGKEMGRKVELVNLGFDGLIPALGAGNIDLAISGMTITEARKNAVDFSDPYYTAGLIIMVRPDDNRIKGINDLQGKKIGVQIGTTGANKALTIKGAEVKQFNNADEPNLELANKGVDAVINDQPVIAYYLVSQGGEGKGKMVGEIMEAELYGVAAKKGNQALIKQVNEALAALKKSGEYDKIYKKWFGA</sequence>
<dbReference type="InterPro" id="IPR001638">
    <property type="entry name" value="Solute-binding_3/MltF_N"/>
</dbReference>
<evidence type="ECO:0000313" key="9">
    <source>
        <dbReference type="Proteomes" id="UP000472580"/>
    </source>
</evidence>
<gene>
    <name evidence="8" type="ORF">E5987_11300</name>
</gene>
<dbReference type="PROSITE" id="PS51257">
    <property type="entry name" value="PROKAR_LIPOPROTEIN"/>
    <property type="match status" value="1"/>
</dbReference>
<evidence type="ECO:0000313" key="8">
    <source>
        <dbReference type="EMBL" id="MVX57770.1"/>
    </source>
</evidence>
<comment type="subcellular location">
    <subcellularLocation>
        <location evidence="1">Cell envelope</location>
    </subcellularLocation>
</comment>
<dbReference type="SUPFAM" id="SSF53850">
    <property type="entry name" value="Periplasmic binding protein-like II"/>
    <property type="match status" value="1"/>
</dbReference>
<dbReference type="AlphaFoldDB" id="A0A6L6YJ76"/>
<proteinExistence type="inferred from homology"/>
<protein>
    <submittedName>
        <fullName evidence="8">Transporter substrate-binding domain-containing protein</fullName>
    </submittedName>
</protein>
<comment type="similarity">
    <text evidence="2 4">Belongs to the bacterial solute-binding protein 3 family.</text>
</comment>
<dbReference type="SMART" id="SM00079">
    <property type="entry name" value="PBPe"/>
    <property type="match status" value="1"/>
</dbReference>
<dbReference type="GO" id="GO:0015276">
    <property type="term" value="F:ligand-gated monoatomic ion channel activity"/>
    <property type="evidence" value="ECO:0007669"/>
    <property type="project" value="InterPro"/>
</dbReference>
<keyword evidence="3 5" id="KW-0732">Signal</keyword>
<evidence type="ECO:0000256" key="3">
    <source>
        <dbReference type="ARBA" id="ARBA00022729"/>
    </source>
</evidence>
<evidence type="ECO:0000256" key="4">
    <source>
        <dbReference type="RuleBase" id="RU003744"/>
    </source>
</evidence>
<comment type="caution">
    <text evidence="8">The sequence shown here is derived from an EMBL/GenBank/DDBJ whole genome shotgun (WGS) entry which is preliminary data.</text>
</comment>
<name>A0A6L6YJ76_9BURK</name>
<feature type="domain" description="Solute-binding protein family 3/N-terminal" evidence="6">
    <location>
        <begin position="39"/>
        <end position="260"/>
    </location>
</feature>
<dbReference type="EMBL" id="WSRP01000045">
    <property type="protein sequence ID" value="MVX57770.1"/>
    <property type="molecule type" value="Genomic_DNA"/>
</dbReference>
<evidence type="ECO:0000256" key="5">
    <source>
        <dbReference type="SAM" id="SignalP"/>
    </source>
</evidence>
<dbReference type="GO" id="GO:0016020">
    <property type="term" value="C:membrane"/>
    <property type="evidence" value="ECO:0007669"/>
    <property type="project" value="InterPro"/>
</dbReference>
<dbReference type="InterPro" id="IPR018313">
    <property type="entry name" value="SBP_3_CS"/>
</dbReference>
<evidence type="ECO:0000256" key="2">
    <source>
        <dbReference type="ARBA" id="ARBA00010333"/>
    </source>
</evidence>
<dbReference type="InterPro" id="IPR001320">
    <property type="entry name" value="Iontro_rcpt_C"/>
</dbReference>
<evidence type="ECO:0000259" key="7">
    <source>
        <dbReference type="SMART" id="SM00079"/>
    </source>
</evidence>
<dbReference type="OrthoDB" id="368476at2"/>
<feature type="signal peptide" evidence="5">
    <location>
        <begin position="1"/>
        <end position="23"/>
    </location>
</feature>
<evidence type="ECO:0000259" key="6">
    <source>
        <dbReference type="SMART" id="SM00062"/>
    </source>
</evidence>
<dbReference type="Gene3D" id="3.40.190.10">
    <property type="entry name" value="Periplasmic binding protein-like II"/>
    <property type="match status" value="2"/>
</dbReference>
<dbReference type="SMART" id="SM00062">
    <property type="entry name" value="PBPb"/>
    <property type="match status" value="1"/>
</dbReference>
<dbReference type="CDD" id="cd13624">
    <property type="entry name" value="PBP2_Arg_Lys_His"/>
    <property type="match status" value="1"/>
</dbReference>
<dbReference type="PANTHER" id="PTHR35936">
    <property type="entry name" value="MEMBRANE-BOUND LYTIC MUREIN TRANSGLYCOSYLASE F"/>
    <property type="match status" value="1"/>
</dbReference>
<dbReference type="GO" id="GO:0030313">
    <property type="term" value="C:cell envelope"/>
    <property type="evidence" value="ECO:0007669"/>
    <property type="project" value="UniProtKB-SubCell"/>
</dbReference>
<feature type="chain" id="PRO_5026655027" evidence="5">
    <location>
        <begin position="24"/>
        <end position="260"/>
    </location>
</feature>
<dbReference type="PANTHER" id="PTHR35936:SF38">
    <property type="entry name" value="GLUTAMINE-BINDING PERIPLASMIC PROTEIN"/>
    <property type="match status" value="1"/>
</dbReference>
<accession>A0A6L6YJ76</accession>
<dbReference type="Proteomes" id="UP000472580">
    <property type="component" value="Unassembled WGS sequence"/>
</dbReference>
<evidence type="ECO:0000256" key="1">
    <source>
        <dbReference type="ARBA" id="ARBA00004196"/>
    </source>
</evidence>
<reference evidence="8 9" key="1">
    <citation type="submission" date="2019-12" db="EMBL/GenBank/DDBJ databases">
        <title>Microbes associate with the intestines of laboratory mice.</title>
        <authorList>
            <person name="Navarre W."/>
            <person name="Wong E."/>
        </authorList>
    </citation>
    <scope>NUCLEOTIDE SEQUENCE [LARGE SCALE GENOMIC DNA]</scope>
    <source>
        <strain evidence="8 9">NM82_D38</strain>
    </source>
</reference>